<dbReference type="EMBL" id="KY888882">
    <property type="protein sequence ID" value="ARQ94939.1"/>
    <property type="molecule type" value="Genomic_DNA"/>
</dbReference>
<reference evidence="2" key="1">
    <citation type="submission" date="2017-04" db="EMBL/GenBank/DDBJ databases">
        <authorList>
            <person name="Abille Z."/>
            <person name="Afsharjavan R."/>
            <person name="Alms C.E."/>
            <person name="Anil A."/>
            <person name="Azuma E.A."/>
            <person name="Boateng D."/>
            <person name="Bowden K.V."/>
            <person name="Bui Q."/>
            <person name="Callaghan K.D."/>
            <person name="Canova P.N."/>
            <person name="Carter A.-G.V."/>
            <person name="Carty B."/>
            <person name="Choudhary A."/>
            <person name="Chugh K."/>
            <person name="Clark C.B."/>
            <person name="Clark J."/>
            <person name="Cortez R."/>
            <person name="Dalwadi R.M."/>
            <person name="Daou G."/>
            <person name="Das M."/>
            <person name="Dasari S."/>
            <person name="Davis E.H."/>
            <person name="Defreitas N."/>
            <person name="Demirji J."/>
            <person name="Endres C."/>
            <person name="Fakhar S."/>
            <person name="Feeley N."/>
            <person name="Flores D.C."/>
            <person name="Fowler A.R."/>
            <person name="George T."/>
            <person name="Greis H.L."/>
            <person name="Groleau D.L."/>
            <person name="Gulati J.K."/>
            <person name="Guzman W."/>
            <person name="Hallworth A.N."/>
            <person name="Hariri A."/>
            <person name="Haya V.N."/>
            <person name="Hoffman A.K."/>
            <person name="Horne B."/>
            <person name="Howard T."/>
            <person name="Iglesia A.J."/>
            <person name="Ijezie O.D."/>
            <person name="Incognito N.A."/>
            <person name="Inen J.A."/>
            <person name="Jaiswal A."/>
            <person name="Jezek R.A."/>
            <person name="Kawa A.C."/>
            <person name="Khan F."/>
            <person name="Khin A.C."/>
            <person name="Knapo J."/>
            <person name="Kong A.S."/>
            <person name="Le B.Q."/>
            <person name="Le Q.M."/>
            <person name="Le T.-H.M."/>
            <person name="Lee M."/>
            <person name="Lockwood J.L."/>
            <person name="Loto-Rojas G.S."/>
            <person name="Mantzavinos A."/>
            <person name="Martinez D.R."/>
            <person name="Meadows A.R."/>
            <person name="Mehr S."/>
            <person name="Mellon M.N."/>
            <person name="Memon S."/>
            <person name="Miller B."/>
            <person name="Min S."/>
            <person name="Mitchell L.M."/>
            <person name="Mohamed I.R."/>
            <person name="Mohammed F.O."/>
            <person name="More S."/>
            <person name="Muntaha S."/>
            <person name="Nadeem I."/>
            <person name="Ndjeumen-Njinguet A.S."/>
            <person name="Ng P."/>
            <person name="Ngu V.E."/>
            <person name="Nguyen B.N."/>
            <person name="OHern C.T."/>
            <person name="Oboh U.S."/>
            <person name="Pagano C.W."/>
            <person name="Panakal P.R."/>
            <person name="Park D.A."/>
            <person name="Parsana D."/>
            <person name="Patel P."/>
            <person name="Patel V.S."/>
            <person name="Patwardhan V.M."/>
            <person name="Pawar S.D."/>
            <person name="Payne V.R."/>
            <person name="Petricel I.M."/>
            <person name="Phillips C."/>
            <person name="Puglisi K.M."/>
            <person name="Ramaprasad G."/>
            <person name="Raza A.S."/>
            <person name="Rivera-Oven A.G."/>
            <person name="Robins E."/>
            <person name="Roeun D.C."/>
            <person name="Rostovtseva N."/>
            <person name="Sadat M."/>
            <person name="Seas A."/>
            <person name="So E.J."/>
            <person name="Sogbesan C."/>
            <person name="Strumsky L.A."/>
            <person name="Sun J.L."/>
            <person name="Sutherland H.J."/>
            <person name="Tchakounte I."/>
            <person name="Tewell J.R."/>
            <person name="Thapa D.J."/>
            <person name="Tkach Y."/>
            <person name="Tran C.D."/>
            <person name="Tran V."/>
            <person name="Vithayathil T."/>
            <person name="Vivekanandan A."/>
            <person name="Wang S.R."/>
            <person name="White E."/>
            <person name="Yang A.L."/>
            <person name="Ye D.T."/>
            <person name="Yirenkyi M."/>
            <person name="Zarb J.S."/>
            <person name="Zhang S."/>
            <person name="Zhou M.T."/>
            <person name="Cao A."/>
            <person name="Nguyen K.M."/>
            <person name="Patel K."/>
            <person name="Patel P."/>
            <person name="Pennington E."/>
            <person name="Sendze O."/>
            <person name="Zahangir S."/>
            <person name="Correa-Mendez M."/>
            <person name="Fabian M.F."/>
            <person name="Liu S."/>
            <person name="Jethmalani Y."/>
            <person name="Nunn R."/>
            <person name="Prakash A."/>
            <person name="Louise T."/>
            <person name="Russell D.A."/>
            <person name="Hatfull G.F."/>
            <person name="Erill I."/>
            <person name="Caruso S.M."/>
        </authorList>
    </citation>
    <scope>NUCLEOTIDE SEQUENCE [LARGE SCALE GENOMIC DNA]</scope>
</reference>
<organism evidence="1 2">
    <name type="scientific">Bacillus phage Flapjack</name>
    <dbReference type="NCBI Taxonomy" id="1983465"/>
    <lineage>
        <taxon>Viruses</taxon>
        <taxon>Duplodnaviria</taxon>
        <taxon>Heunggongvirae</taxon>
        <taxon>Uroviricota</taxon>
        <taxon>Caudoviricetes</taxon>
        <taxon>Herelleviridae</taxon>
        <taxon>Bastillevirinae</taxon>
        <taxon>Bequatrovirus</taxon>
        <taxon>Bequatrovirus spock</taxon>
    </lineage>
</organism>
<accession>A0A1X9SFV6</accession>
<evidence type="ECO:0000313" key="1">
    <source>
        <dbReference type="EMBL" id="ARQ94939.1"/>
    </source>
</evidence>
<gene>
    <name evidence="1" type="ORF">FLAPJACK_25</name>
</gene>
<sequence length="78" mass="9451">MKKPYIDIDVAIRKVRKEKYGIPEDIPFGGEWRCSNMYQSFHPLGSTWREIQEMILDMEAELTVYNYWIGFTNLFRRK</sequence>
<name>A0A1X9SFV6_9CAUD</name>
<evidence type="ECO:0000313" key="2">
    <source>
        <dbReference type="Proteomes" id="UP000222741"/>
    </source>
</evidence>
<proteinExistence type="predicted"/>
<dbReference type="Proteomes" id="UP000222741">
    <property type="component" value="Segment"/>
</dbReference>
<protein>
    <submittedName>
        <fullName evidence="1">Uncharacterized protein</fullName>
    </submittedName>
</protein>